<dbReference type="GO" id="GO:0016740">
    <property type="term" value="F:transferase activity"/>
    <property type="evidence" value="ECO:0007669"/>
    <property type="project" value="UniProtKB-KW"/>
</dbReference>
<dbReference type="OrthoDB" id="9800945at2"/>
<dbReference type="EMBL" id="WTYV01000001">
    <property type="protein sequence ID" value="MXO70605.1"/>
    <property type="molecule type" value="Genomic_DNA"/>
</dbReference>
<keyword evidence="3" id="KW-1185">Reference proteome</keyword>
<dbReference type="AlphaFoldDB" id="A0A844YQJ3"/>
<gene>
    <name evidence="2" type="ORF">GRI99_03035</name>
</gene>
<evidence type="ECO:0000259" key="1">
    <source>
        <dbReference type="PROSITE" id="PS51729"/>
    </source>
</evidence>
<protein>
    <submittedName>
        <fullName evidence="2">N-acetyltransferase</fullName>
    </submittedName>
</protein>
<proteinExistence type="predicted"/>
<dbReference type="PROSITE" id="PS51729">
    <property type="entry name" value="GNAT_YJDJ"/>
    <property type="match status" value="1"/>
</dbReference>
<organism evidence="2 3">
    <name type="scientific">Alteraurantiacibacter buctensis</name>
    <dbReference type="NCBI Taxonomy" id="1503981"/>
    <lineage>
        <taxon>Bacteria</taxon>
        <taxon>Pseudomonadati</taxon>
        <taxon>Pseudomonadota</taxon>
        <taxon>Alphaproteobacteria</taxon>
        <taxon>Sphingomonadales</taxon>
        <taxon>Erythrobacteraceae</taxon>
        <taxon>Alteraurantiacibacter</taxon>
    </lineage>
</organism>
<dbReference type="InterPro" id="IPR031165">
    <property type="entry name" value="GNAT_YJDJ"/>
</dbReference>
<feature type="domain" description="N-acetyltransferase" evidence="1">
    <location>
        <begin position="1"/>
        <end position="81"/>
    </location>
</feature>
<dbReference type="Proteomes" id="UP000466966">
    <property type="component" value="Unassembled WGS sequence"/>
</dbReference>
<evidence type="ECO:0000313" key="2">
    <source>
        <dbReference type="EMBL" id="MXO70605.1"/>
    </source>
</evidence>
<dbReference type="InterPro" id="IPR045057">
    <property type="entry name" value="Gcn5-rel_NAT"/>
</dbReference>
<name>A0A844YQJ3_9SPHN</name>
<keyword evidence="2" id="KW-0808">Transferase</keyword>
<sequence length="81" mass="8947">MVEGSARPAVLTWQRREKDGTPVRLVDHTFTPPEARGQGLAGKLVEAIVADAREHGFRIAPQCPYVVSAFARHPEWVDVKA</sequence>
<dbReference type="CDD" id="cd04301">
    <property type="entry name" value="NAT_SF"/>
    <property type="match status" value="1"/>
</dbReference>
<dbReference type="Pfam" id="PF14542">
    <property type="entry name" value="Acetyltransf_CG"/>
    <property type="match status" value="1"/>
</dbReference>
<dbReference type="Gene3D" id="3.40.630.30">
    <property type="match status" value="1"/>
</dbReference>
<evidence type="ECO:0000313" key="3">
    <source>
        <dbReference type="Proteomes" id="UP000466966"/>
    </source>
</evidence>
<accession>A0A844YQJ3</accession>
<dbReference type="PANTHER" id="PTHR31435:SF9">
    <property type="entry name" value="PROTEIN NATD1"/>
    <property type="match status" value="1"/>
</dbReference>
<comment type="caution">
    <text evidence="2">The sequence shown here is derived from an EMBL/GenBank/DDBJ whole genome shotgun (WGS) entry which is preliminary data.</text>
</comment>
<dbReference type="PANTHER" id="PTHR31435">
    <property type="entry name" value="PROTEIN NATD1"/>
    <property type="match status" value="1"/>
</dbReference>
<dbReference type="SUPFAM" id="SSF55729">
    <property type="entry name" value="Acyl-CoA N-acyltransferases (Nat)"/>
    <property type="match status" value="1"/>
</dbReference>
<dbReference type="InterPro" id="IPR016181">
    <property type="entry name" value="Acyl_CoA_acyltransferase"/>
</dbReference>
<reference evidence="2 3" key="1">
    <citation type="submission" date="2019-12" db="EMBL/GenBank/DDBJ databases">
        <title>Genomic-based taxomic classification of the family Erythrobacteraceae.</title>
        <authorList>
            <person name="Xu L."/>
        </authorList>
    </citation>
    <scope>NUCLEOTIDE SEQUENCE [LARGE SCALE GENOMIC DNA]</scope>
    <source>
        <strain evidence="2 3">M0322</strain>
    </source>
</reference>